<evidence type="ECO:0000313" key="3">
    <source>
        <dbReference type="Proteomes" id="UP000324222"/>
    </source>
</evidence>
<evidence type="ECO:0000313" key="2">
    <source>
        <dbReference type="EMBL" id="MPC98154.1"/>
    </source>
</evidence>
<organism evidence="2 3">
    <name type="scientific">Portunus trituberculatus</name>
    <name type="common">Swimming crab</name>
    <name type="synonym">Neptunus trituberculatus</name>
    <dbReference type="NCBI Taxonomy" id="210409"/>
    <lineage>
        <taxon>Eukaryota</taxon>
        <taxon>Metazoa</taxon>
        <taxon>Ecdysozoa</taxon>
        <taxon>Arthropoda</taxon>
        <taxon>Crustacea</taxon>
        <taxon>Multicrustacea</taxon>
        <taxon>Malacostraca</taxon>
        <taxon>Eumalacostraca</taxon>
        <taxon>Eucarida</taxon>
        <taxon>Decapoda</taxon>
        <taxon>Pleocyemata</taxon>
        <taxon>Brachyura</taxon>
        <taxon>Eubrachyura</taxon>
        <taxon>Portunoidea</taxon>
        <taxon>Portunidae</taxon>
        <taxon>Portuninae</taxon>
        <taxon>Portunus</taxon>
    </lineage>
</organism>
<protein>
    <submittedName>
        <fullName evidence="2">Uncharacterized protein</fullName>
    </submittedName>
</protein>
<keyword evidence="3" id="KW-1185">Reference proteome</keyword>
<evidence type="ECO:0000256" key="1">
    <source>
        <dbReference type="SAM" id="MobiDB-lite"/>
    </source>
</evidence>
<accession>A0A5B7K0M4</accession>
<name>A0A5B7K0M4_PORTR</name>
<feature type="region of interest" description="Disordered" evidence="1">
    <location>
        <begin position="1"/>
        <end position="47"/>
    </location>
</feature>
<dbReference type="EMBL" id="VSRR010112867">
    <property type="protein sequence ID" value="MPC98154.1"/>
    <property type="molecule type" value="Genomic_DNA"/>
</dbReference>
<feature type="compositionally biased region" description="Polar residues" evidence="1">
    <location>
        <begin position="1"/>
        <end position="10"/>
    </location>
</feature>
<gene>
    <name evidence="2" type="ORF">E2C01_093507</name>
</gene>
<proteinExistence type="predicted"/>
<comment type="caution">
    <text evidence="2">The sequence shown here is derived from an EMBL/GenBank/DDBJ whole genome shotgun (WGS) entry which is preliminary data.</text>
</comment>
<reference evidence="2 3" key="1">
    <citation type="submission" date="2019-05" db="EMBL/GenBank/DDBJ databases">
        <title>Another draft genome of Portunus trituberculatus and its Hox gene families provides insights of decapod evolution.</title>
        <authorList>
            <person name="Jeong J.-H."/>
            <person name="Song I."/>
            <person name="Kim S."/>
            <person name="Choi T."/>
            <person name="Kim D."/>
            <person name="Ryu S."/>
            <person name="Kim W."/>
        </authorList>
    </citation>
    <scope>NUCLEOTIDE SEQUENCE [LARGE SCALE GENOMIC DNA]</scope>
    <source>
        <tissue evidence="2">Muscle</tissue>
    </source>
</reference>
<dbReference type="AlphaFoldDB" id="A0A5B7K0M4"/>
<sequence>MLSSSPSLNSGGVLPQVGFPRAVAMPRPCSREMRTRPRQPKPPPLPP</sequence>
<dbReference type="Proteomes" id="UP000324222">
    <property type="component" value="Unassembled WGS sequence"/>
</dbReference>